<keyword evidence="1" id="KW-0808">Transferase</keyword>
<reference evidence="1" key="1">
    <citation type="submission" date="2020-08" db="EMBL/GenBank/DDBJ databases">
        <title>Multicomponent nature underlies the extraordinary mechanical properties of spider dragline silk.</title>
        <authorList>
            <person name="Kono N."/>
            <person name="Nakamura H."/>
            <person name="Mori M."/>
            <person name="Yoshida Y."/>
            <person name="Ohtoshi R."/>
            <person name="Malay A.D."/>
            <person name="Moran D.A.P."/>
            <person name="Tomita M."/>
            <person name="Numata K."/>
            <person name="Arakawa K."/>
        </authorList>
    </citation>
    <scope>NUCLEOTIDE SEQUENCE</scope>
</reference>
<evidence type="ECO:0000313" key="1">
    <source>
        <dbReference type="EMBL" id="GFX97363.1"/>
    </source>
</evidence>
<dbReference type="AlphaFoldDB" id="A0A8X6V304"/>
<proteinExistence type="predicted"/>
<organism evidence="1 2">
    <name type="scientific">Trichonephila clavipes</name>
    <name type="common">Golden silk orbweaver</name>
    <name type="synonym">Nephila clavipes</name>
    <dbReference type="NCBI Taxonomy" id="2585209"/>
    <lineage>
        <taxon>Eukaryota</taxon>
        <taxon>Metazoa</taxon>
        <taxon>Ecdysozoa</taxon>
        <taxon>Arthropoda</taxon>
        <taxon>Chelicerata</taxon>
        <taxon>Arachnida</taxon>
        <taxon>Araneae</taxon>
        <taxon>Araneomorphae</taxon>
        <taxon>Entelegynae</taxon>
        <taxon>Araneoidea</taxon>
        <taxon>Nephilidae</taxon>
        <taxon>Trichonephila</taxon>
    </lineage>
</organism>
<dbReference type="EMBL" id="BMAU01021197">
    <property type="protein sequence ID" value="GFX97363.1"/>
    <property type="molecule type" value="Genomic_DNA"/>
</dbReference>
<keyword evidence="2" id="KW-1185">Reference proteome</keyword>
<evidence type="ECO:0000313" key="2">
    <source>
        <dbReference type="Proteomes" id="UP000887159"/>
    </source>
</evidence>
<keyword evidence="1" id="KW-0548">Nucleotidyltransferase</keyword>
<gene>
    <name evidence="1" type="primary">RF55_23213</name>
    <name evidence="1" type="ORF">TNCV_1077341</name>
</gene>
<protein>
    <submittedName>
        <fullName evidence="1">Reverse transcriptase</fullName>
    </submittedName>
</protein>
<keyword evidence="1" id="KW-0695">RNA-directed DNA polymerase</keyword>
<name>A0A8X6V304_TRICX</name>
<dbReference type="Proteomes" id="UP000887159">
    <property type="component" value="Unassembled WGS sequence"/>
</dbReference>
<dbReference type="GO" id="GO:0003964">
    <property type="term" value="F:RNA-directed DNA polymerase activity"/>
    <property type="evidence" value="ECO:0007669"/>
    <property type="project" value="UniProtKB-KW"/>
</dbReference>
<accession>A0A8X6V304</accession>
<sequence length="137" mass="15586">MRVTLPIFFNKVPLTFKRAKSIISTHIDQYTAMTQRMKSFGKPWEIMATVIPILGHLERAEAVARFRLTTGHDFLEVYLHWPGTAANEACPLCGHVRMDGDHLLQCTGLVEYPADDIASRYWEARRQMVKKPSKGVG</sequence>
<comment type="caution">
    <text evidence="1">The sequence shown here is derived from an EMBL/GenBank/DDBJ whole genome shotgun (WGS) entry which is preliminary data.</text>
</comment>